<dbReference type="KEGG" id="swo:Swol_0786"/>
<dbReference type="Gene3D" id="2.40.40.20">
    <property type="match status" value="1"/>
</dbReference>
<dbReference type="GO" id="GO:0051539">
    <property type="term" value="F:4 iron, 4 sulfur cluster binding"/>
    <property type="evidence" value="ECO:0007669"/>
    <property type="project" value="UniProtKB-KW"/>
</dbReference>
<name>Q0AYU7_SYNWW</name>
<reference evidence="10" key="1">
    <citation type="journal article" date="2010" name="Environ. Microbiol.">
        <title>The genome of Syntrophomonas wolfei: new insights into syntrophic metabolism and biohydrogen production.</title>
        <authorList>
            <person name="Sieber J.R."/>
            <person name="Sims D.R."/>
            <person name="Han C."/>
            <person name="Kim E."/>
            <person name="Lykidis A."/>
            <person name="Lapidus A.L."/>
            <person name="McDonnald E."/>
            <person name="Rohlin L."/>
            <person name="Culley D.E."/>
            <person name="Gunsalus R."/>
            <person name="McInerney M.J."/>
        </authorList>
    </citation>
    <scope>NUCLEOTIDE SEQUENCE [LARGE SCALE GENOMIC DNA]</scope>
    <source>
        <strain evidence="10">DSM 2245B / Goettingen</strain>
    </source>
</reference>
<evidence type="ECO:0000256" key="5">
    <source>
        <dbReference type="ARBA" id="ARBA00023004"/>
    </source>
</evidence>
<dbReference type="Gene3D" id="3.40.50.740">
    <property type="match status" value="1"/>
</dbReference>
<evidence type="ECO:0000259" key="8">
    <source>
        <dbReference type="Pfam" id="PF01568"/>
    </source>
</evidence>
<dbReference type="InterPro" id="IPR009010">
    <property type="entry name" value="Asp_de-COase-like_dom_sf"/>
</dbReference>
<keyword evidence="10" id="KW-1185">Reference proteome</keyword>
<dbReference type="GO" id="GO:0003954">
    <property type="term" value="F:NADH dehydrogenase activity"/>
    <property type="evidence" value="ECO:0007669"/>
    <property type="project" value="TreeGrafter"/>
</dbReference>
<keyword evidence="3" id="KW-0479">Metal-binding</keyword>
<proteinExistence type="inferred from homology"/>
<keyword evidence="4" id="KW-0560">Oxidoreductase</keyword>
<dbReference type="HOGENOM" id="CLU_000422_13_4_9"/>
<evidence type="ECO:0000256" key="1">
    <source>
        <dbReference type="ARBA" id="ARBA00007023"/>
    </source>
</evidence>
<dbReference type="Pfam" id="PF01568">
    <property type="entry name" value="Molydop_binding"/>
    <property type="match status" value="1"/>
</dbReference>
<organism evidence="9 10">
    <name type="scientific">Syntrophomonas wolfei subsp. wolfei (strain DSM 2245B / Goettingen)</name>
    <dbReference type="NCBI Taxonomy" id="335541"/>
    <lineage>
        <taxon>Bacteria</taxon>
        <taxon>Bacillati</taxon>
        <taxon>Bacillota</taxon>
        <taxon>Clostridia</taxon>
        <taxon>Eubacteriales</taxon>
        <taxon>Syntrophomonadaceae</taxon>
        <taxon>Syntrophomonas</taxon>
    </lineage>
</organism>
<dbReference type="InterPro" id="IPR050123">
    <property type="entry name" value="Prok_molybdopt-oxidoreductase"/>
</dbReference>
<dbReference type="FunFam" id="3.40.228.10:FF:000002">
    <property type="entry name" value="Formate dehydrogenase subunit alpha"/>
    <property type="match status" value="1"/>
</dbReference>
<evidence type="ECO:0000313" key="9">
    <source>
        <dbReference type="EMBL" id="ABI68107.1"/>
    </source>
</evidence>
<dbReference type="EMBL" id="CP000448">
    <property type="protein sequence ID" value="ABI68107.1"/>
    <property type="molecule type" value="Genomic_DNA"/>
</dbReference>
<dbReference type="InterPro" id="IPR006656">
    <property type="entry name" value="Mopterin_OxRdtase"/>
</dbReference>
<dbReference type="CDD" id="cd02790">
    <property type="entry name" value="MopB_CT_Formate-Dh_H"/>
    <property type="match status" value="1"/>
</dbReference>
<dbReference type="Proteomes" id="UP000001968">
    <property type="component" value="Chromosome"/>
</dbReference>
<dbReference type="eggNOG" id="COG3383">
    <property type="taxonomic scope" value="Bacteria"/>
</dbReference>
<keyword evidence="6" id="KW-0411">Iron-sulfur</keyword>
<dbReference type="SUPFAM" id="SSF53706">
    <property type="entry name" value="Formate dehydrogenase/DMSO reductase, domains 1-3"/>
    <property type="match status" value="1"/>
</dbReference>
<feature type="domain" description="Molybdopterin dinucleotide-binding" evidence="8">
    <location>
        <begin position="415"/>
        <end position="520"/>
    </location>
</feature>
<dbReference type="GO" id="GO:0043546">
    <property type="term" value="F:molybdopterin cofactor binding"/>
    <property type="evidence" value="ECO:0007669"/>
    <property type="project" value="InterPro"/>
</dbReference>
<dbReference type="GO" id="GO:0022904">
    <property type="term" value="P:respiratory electron transport chain"/>
    <property type="evidence" value="ECO:0007669"/>
    <property type="project" value="TreeGrafter"/>
</dbReference>
<evidence type="ECO:0000313" key="10">
    <source>
        <dbReference type="Proteomes" id="UP000001968"/>
    </source>
</evidence>
<keyword evidence="2" id="KW-0004">4Fe-4S</keyword>
<sequence length="529" mass="58258">MTNAIGELEKDATAIFLIGTNTTENHPVIGYKIRKNVRENGAKLIVADPREIELAGIADVYMQFRPGTDVALLNGMMNVIINEGLLDKEFVETRTEAYEAFAQVVEKYTPEYVSPITGVPAEDIRKAARIYAEAERASICYAMGLTQHSTGTDNVKSCCNLALLTGNLGKPGTGVNPLRGQNNVQGACDMGALPVVFTAYQGVGIEANREKFEKAWGVKLSGQNGLTLTAAINKAHHGELKALLVLGENPMVSDPDLDHVEDALDNLEFLMVQDIFLTETAQRADVVFPGVTFAEKEGTFTNTERRVQRVRKAISNRGDARQDYEILCELSTRLGYPMSYSSPEEIFEEIRTLTPSYAGITYQRLEGKGLHWPCPTEDHPGTPILHKEKFNRGLGLFHAIEFQEAAELPDAEYPLILSTGRSLFHYHTGTMTRRAVALDLHQPENEIQVNPVTAAKLGIMDGEMARVVTRRGSIELKAKLTDIVKENVIFTFFHFSEAAANMLTNASVLDPVAGIPEYKVSAARLEKIS</sequence>
<protein>
    <submittedName>
        <fullName evidence="9">Formate dehydrogenase alpha subunit</fullName>
    </submittedName>
</protein>
<evidence type="ECO:0000256" key="3">
    <source>
        <dbReference type="ARBA" id="ARBA00022723"/>
    </source>
</evidence>
<dbReference type="PANTHER" id="PTHR43105">
    <property type="entry name" value="RESPIRATORY NITRATE REDUCTASE"/>
    <property type="match status" value="1"/>
</dbReference>
<dbReference type="InterPro" id="IPR041925">
    <property type="entry name" value="CT_Formate-Dh_H"/>
</dbReference>
<evidence type="ECO:0000259" key="7">
    <source>
        <dbReference type="Pfam" id="PF00384"/>
    </source>
</evidence>
<gene>
    <name evidence="9" type="ordered locus">Swol_0786</name>
</gene>
<evidence type="ECO:0000256" key="6">
    <source>
        <dbReference type="ARBA" id="ARBA00023014"/>
    </source>
</evidence>
<evidence type="ECO:0000256" key="4">
    <source>
        <dbReference type="ARBA" id="ARBA00023002"/>
    </source>
</evidence>
<dbReference type="SUPFAM" id="SSF50692">
    <property type="entry name" value="ADC-like"/>
    <property type="match status" value="1"/>
</dbReference>
<dbReference type="InterPro" id="IPR006657">
    <property type="entry name" value="MoPterin_dinucl-bd_dom"/>
</dbReference>
<keyword evidence="5" id="KW-0408">Iron</keyword>
<dbReference type="PANTHER" id="PTHR43105:SF14">
    <property type="entry name" value="FORMATE DEHYDROGENASE H"/>
    <property type="match status" value="1"/>
</dbReference>
<dbReference type="GO" id="GO:0046872">
    <property type="term" value="F:metal ion binding"/>
    <property type="evidence" value="ECO:0007669"/>
    <property type="project" value="UniProtKB-KW"/>
</dbReference>
<dbReference type="Gene3D" id="3.40.228.10">
    <property type="entry name" value="Dimethylsulfoxide Reductase, domain 2"/>
    <property type="match status" value="1"/>
</dbReference>
<dbReference type="Pfam" id="PF00384">
    <property type="entry name" value="Molybdopterin"/>
    <property type="match status" value="1"/>
</dbReference>
<dbReference type="AlphaFoldDB" id="Q0AYU7"/>
<feature type="domain" description="Molybdopterin oxidoreductase" evidence="7">
    <location>
        <begin position="2"/>
        <end position="332"/>
    </location>
</feature>
<comment type="similarity">
    <text evidence="1">In the C-terminal section; belongs to the prokaryotic molybdopterin-containing oxidoreductase family.</text>
</comment>
<dbReference type="STRING" id="335541.Swol_0786"/>
<dbReference type="GO" id="GO:0016020">
    <property type="term" value="C:membrane"/>
    <property type="evidence" value="ECO:0007669"/>
    <property type="project" value="TreeGrafter"/>
</dbReference>
<evidence type="ECO:0000256" key="2">
    <source>
        <dbReference type="ARBA" id="ARBA00022485"/>
    </source>
</evidence>
<accession>Q0AYU7</accession>